<gene>
    <name evidence="1" type="ORF">Clacol_004246</name>
</gene>
<reference evidence="1" key="1">
    <citation type="submission" date="2021-10" db="EMBL/GenBank/DDBJ databases">
        <title>De novo Genome Assembly of Clathrus columnatus (Basidiomycota, Fungi) Using Illumina and Nanopore Sequence Data.</title>
        <authorList>
            <person name="Ogiso-Tanaka E."/>
            <person name="Itagaki H."/>
            <person name="Hosoya T."/>
            <person name="Hosaka K."/>
        </authorList>
    </citation>
    <scope>NUCLEOTIDE SEQUENCE</scope>
    <source>
        <strain evidence="1">MO-923</strain>
    </source>
</reference>
<dbReference type="SUPFAM" id="SSF52047">
    <property type="entry name" value="RNI-like"/>
    <property type="match status" value="1"/>
</dbReference>
<protein>
    <submittedName>
        <fullName evidence="1">Uncharacterized protein</fullName>
    </submittedName>
</protein>
<comment type="caution">
    <text evidence="1">The sequence shown here is derived from an EMBL/GenBank/DDBJ whole genome shotgun (WGS) entry which is preliminary data.</text>
</comment>
<organism evidence="1 2">
    <name type="scientific">Clathrus columnatus</name>
    <dbReference type="NCBI Taxonomy" id="1419009"/>
    <lineage>
        <taxon>Eukaryota</taxon>
        <taxon>Fungi</taxon>
        <taxon>Dikarya</taxon>
        <taxon>Basidiomycota</taxon>
        <taxon>Agaricomycotina</taxon>
        <taxon>Agaricomycetes</taxon>
        <taxon>Phallomycetidae</taxon>
        <taxon>Phallales</taxon>
        <taxon>Clathraceae</taxon>
        <taxon>Clathrus</taxon>
    </lineage>
</organism>
<proteinExistence type="predicted"/>
<keyword evidence="2" id="KW-1185">Reference proteome</keyword>
<sequence length="342" mass="39535">MDHTAFKQLIFWRPTTELFSSRLTSIHWWGDQMHFENLLAILTPILQHLNVTLGFIELPELEALFKMIATRSPSLLMFQFLITTLRSAVVSHSLDELMSCLSQLTTLALPTYFLTPELFTILSRLPCLQHLTLFSRENCRQVLRMEIDTSMTVTEKNKLELGDPRPFHSLQNLYISDERSCKITKIFTPGIRFSELVCLDYALNSPNMDELVNFMELIHVTFLSLREIILRKPHQLSTSRFLPWEAVQPLLKCPHIHTLKVIGCGIDMKPRDIVTVATNRTFWRAVTLFSSNPFDFHTLIVFVQNYPELVELGLELSDALGLPDLSNFETDVWFSSLKTLYI</sequence>
<name>A0AAV5A6W2_9AGAM</name>
<accession>A0AAV5A6W2</accession>
<dbReference type="AlphaFoldDB" id="A0AAV5A6W2"/>
<evidence type="ECO:0000313" key="1">
    <source>
        <dbReference type="EMBL" id="GJJ10020.1"/>
    </source>
</evidence>
<dbReference type="Proteomes" id="UP001050691">
    <property type="component" value="Unassembled WGS sequence"/>
</dbReference>
<evidence type="ECO:0000313" key="2">
    <source>
        <dbReference type="Proteomes" id="UP001050691"/>
    </source>
</evidence>
<dbReference type="EMBL" id="BPWL01000004">
    <property type="protein sequence ID" value="GJJ10020.1"/>
    <property type="molecule type" value="Genomic_DNA"/>
</dbReference>